<evidence type="ECO:0000256" key="2">
    <source>
        <dbReference type="ARBA" id="ARBA00006727"/>
    </source>
</evidence>
<dbReference type="EMBL" id="OZ004260">
    <property type="protein sequence ID" value="CAK7921767.1"/>
    <property type="molecule type" value="Genomic_DNA"/>
</dbReference>
<comment type="similarity">
    <text evidence="2">Belongs to the major facilitator superfamily. Monocarboxylate porter (TC 2.A.1.13) family.</text>
</comment>
<feature type="transmembrane region" description="Helical" evidence="3">
    <location>
        <begin position="263"/>
        <end position="286"/>
    </location>
</feature>
<dbReference type="Proteomes" id="UP001497600">
    <property type="component" value="Chromosome H"/>
</dbReference>
<reference evidence="5 6" key="1">
    <citation type="submission" date="2024-01" db="EMBL/GenBank/DDBJ databases">
        <authorList>
            <consortium name="Genoscope - CEA"/>
            <person name="William W."/>
        </authorList>
    </citation>
    <scope>NUCLEOTIDE SEQUENCE [LARGE SCALE GENOMIC DNA]</scope>
    <source>
        <strain evidence="5 6">29B2s-10</strain>
    </source>
</reference>
<dbReference type="PROSITE" id="PS50850">
    <property type="entry name" value="MFS"/>
    <property type="match status" value="1"/>
</dbReference>
<dbReference type="PANTHER" id="PTHR11360">
    <property type="entry name" value="MONOCARBOXYLATE TRANSPORTER"/>
    <property type="match status" value="1"/>
</dbReference>
<feature type="domain" description="Major facilitator superfamily (MFS) profile" evidence="4">
    <location>
        <begin position="32"/>
        <end position="444"/>
    </location>
</feature>
<feature type="transmembrane region" description="Helical" evidence="3">
    <location>
        <begin position="328"/>
        <end position="347"/>
    </location>
</feature>
<keyword evidence="3" id="KW-1133">Transmembrane helix</keyword>
<organism evidence="5 6">
    <name type="scientific">[Candida] anglica</name>
    <dbReference type="NCBI Taxonomy" id="148631"/>
    <lineage>
        <taxon>Eukaryota</taxon>
        <taxon>Fungi</taxon>
        <taxon>Dikarya</taxon>
        <taxon>Ascomycota</taxon>
        <taxon>Saccharomycotina</taxon>
        <taxon>Pichiomycetes</taxon>
        <taxon>Debaryomycetaceae</taxon>
        <taxon>Kurtzmaniella</taxon>
    </lineage>
</organism>
<feature type="transmembrane region" description="Helical" evidence="3">
    <location>
        <begin position="126"/>
        <end position="151"/>
    </location>
</feature>
<evidence type="ECO:0000256" key="1">
    <source>
        <dbReference type="ARBA" id="ARBA00004141"/>
    </source>
</evidence>
<keyword evidence="6" id="KW-1185">Reference proteome</keyword>
<accession>A0ABP0EMR7</accession>
<comment type="subcellular location">
    <subcellularLocation>
        <location evidence="1">Membrane</location>
        <topology evidence="1">Multi-pass membrane protein</topology>
    </subcellularLocation>
</comment>
<keyword evidence="3" id="KW-0812">Transmembrane</keyword>
<evidence type="ECO:0000256" key="3">
    <source>
        <dbReference type="SAM" id="Phobius"/>
    </source>
</evidence>
<feature type="transmembrane region" description="Helical" evidence="3">
    <location>
        <begin position="298"/>
        <end position="316"/>
    </location>
</feature>
<feature type="transmembrane region" description="Helical" evidence="3">
    <location>
        <begin position="35"/>
        <end position="61"/>
    </location>
</feature>
<dbReference type="PANTHER" id="PTHR11360:SF177">
    <property type="entry name" value="RIBOFLAVIN TRANSPORTER MCH5"/>
    <property type="match status" value="1"/>
</dbReference>
<sequence length="453" mass="49167">MTRHEVSSKEPATSELVVVSDNDDEFPDGGLRANFVLVGSFLGLTASFGMLNSVGAIQAYLSQNQLKGVKSSTVSWIFSIFFCLAYSFGIFVGPFFDARGPKIPLIGGLLLISGGFMAVASCDKVWQFILGLSICVGVGNALCITPLIGVVSQWFYLKRGRATGLATTGGSVGGIVIPLMLRGLYPKVGFAWAIRILGFFSFGCIIVSIVLAKGRFLSSSTSERQVDDLEHLPPTSTRKKVTHFLTGSDVRYFDFSNLLDWKYSFLIGGVFLEEFALMLIVTYFATYAITQGVSESDSYLMLTVFNATGIPGRWLPGYFSDIIGHFNVMLLMLTGVCLSIFIVWLPFGAHPQALWAFAAICGFFSASILSLTPVCLGSITPVNKFGERFGMMYFFVSIGNLFGFPMAAAIIGDGSKHNYDMFVVFCGLLAVTGSISWAASRYCLVGFKLNVKI</sequence>
<dbReference type="InterPro" id="IPR050327">
    <property type="entry name" value="Proton-linked_MCT"/>
</dbReference>
<dbReference type="SUPFAM" id="SSF103473">
    <property type="entry name" value="MFS general substrate transporter"/>
    <property type="match status" value="1"/>
</dbReference>
<dbReference type="Gene3D" id="1.20.1250.20">
    <property type="entry name" value="MFS general substrate transporter like domains"/>
    <property type="match status" value="2"/>
</dbReference>
<evidence type="ECO:0000259" key="4">
    <source>
        <dbReference type="PROSITE" id="PS50850"/>
    </source>
</evidence>
<protein>
    <submittedName>
        <fullName evidence="5">Probable transporter Mch4p</fullName>
    </submittedName>
</protein>
<feature type="transmembrane region" description="Helical" evidence="3">
    <location>
        <begin position="190"/>
        <end position="212"/>
    </location>
</feature>
<feature type="transmembrane region" description="Helical" evidence="3">
    <location>
        <begin position="73"/>
        <end position="96"/>
    </location>
</feature>
<dbReference type="InterPro" id="IPR020846">
    <property type="entry name" value="MFS_dom"/>
</dbReference>
<dbReference type="Pfam" id="PF07690">
    <property type="entry name" value="MFS_1"/>
    <property type="match status" value="1"/>
</dbReference>
<evidence type="ECO:0000313" key="5">
    <source>
        <dbReference type="EMBL" id="CAK7921767.1"/>
    </source>
</evidence>
<gene>
    <name evidence="5" type="primary">MCH4</name>
    <name evidence="5" type="ORF">CAAN4_H18096</name>
</gene>
<proteinExistence type="inferred from homology"/>
<feature type="transmembrane region" description="Helical" evidence="3">
    <location>
        <begin position="422"/>
        <end position="444"/>
    </location>
</feature>
<feature type="transmembrane region" description="Helical" evidence="3">
    <location>
        <begin position="163"/>
        <end position="184"/>
    </location>
</feature>
<feature type="transmembrane region" description="Helical" evidence="3">
    <location>
        <begin position="103"/>
        <end position="120"/>
    </location>
</feature>
<dbReference type="InterPro" id="IPR036259">
    <property type="entry name" value="MFS_trans_sf"/>
</dbReference>
<name>A0ABP0EMR7_9ASCO</name>
<feature type="transmembrane region" description="Helical" evidence="3">
    <location>
        <begin position="353"/>
        <end position="379"/>
    </location>
</feature>
<dbReference type="InterPro" id="IPR011701">
    <property type="entry name" value="MFS"/>
</dbReference>
<feature type="transmembrane region" description="Helical" evidence="3">
    <location>
        <begin position="391"/>
        <end position="410"/>
    </location>
</feature>
<keyword evidence="3" id="KW-0472">Membrane</keyword>
<evidence type="ECO:0000313" key="6">
    <source>
        <dbReference type="Proteomes" id="UP001497600"/>
    </source>
</evidence>